<dbReference type="GO" id="GO:0006950">
    <property type="term" value="P:response to stress"/>
    <property type="evidence" value="ECO:0007669"/>
    <property type="project" value="TreeGrafter"/>
</dbReference>
<proteinExistence type="predicted"/>
<sequence>MMTLFATARDSMFQILLRHELTPPHGFALTMLHDGPMRMRDMADRMACDASYITSVVDRLEEVGLAERRSSAADRRVKEIALTSRGERIAAEVRRCFVEPPPAIDRLSAAERRTLEALMAKVVHDDEVVDDAFRIPPPRV</sequence>
<organism evidence="2">
    <name type="scientific">freshwater metagenome</name>
    <dbReference type="NCBI Taxonomy" id="449393"/>
    <lineage>
        <taxon>unclassified sequences</taxon>
        <taxon>metagenomes</taxon>
        <taxon>ecological metagenomes</taxon>
    </lineage>
</organism>
<evidence type="ECO:0000313" key="2">
    <source>
        <dbReference type="EMBL" id="CAB4550387.1"/>
    </source>
</evidence>
<dbReference type="SUPFAM" id="SSF46785">
    <property type="entry name" value="Winged helix' DNA-binding domain"/>
    <property type="match status" value="1"/>
</dbReference>
<reference evidence="2" key="1">
    <citation type="submission" date="2020-05" db="EMBL/GenBank/DDBJ databases">
        <authorList>
            <person name="Chiriac C."/>
            <person name="Salcher M."/>
            <person name="Ghai R."/>
            <person name="Kavagutti S V."/>
        </authorList>
    </citation>
    <scope>NUCLEOTIDE SEQUENCE</scope>
</reference>
<dbReference type="SMART" id="SM00347">
    <property type="entry name" value="HTH_MARR"/>
    <property type="match status" value="1"/>
</dbReference>
<dbReference type="PANTHER" id="PTHR33164:SF99">
    <property type="entry name" value="MARR FAMILY REGULATORY PROTEIN"/>
    <property type="match status" value="1"/>
</dbReference>
<dbReference type="InterPro" id="IPR039422">
    <property type="entry name" value="MarR/SlyA-like"/>
</dbReference>
<protein>
    <submittedName>
        <fullName evidence="2">Unannotated protein</fullName>
    </submittedName>
</protein>
<dbReference type="GO" id="GO:0003700">
    <property type="term" value="F:DNA-binding transcription factor activity"/>
    <property type="evidence" value="ECO:0007669"/>
    <property type="project" value="InterPro"/>
</dbReference>
<name>A0A6J6CG58_9ZZZZ</name>
<dbReference type="EMBL" id="CAEZSR010000026">
    <property type="protein sequence ID" value="CAB4550387.1"/>
    <property type="molecule type" value="Genomic_DNA"/>
</dbReference>
<dbReference type="InterPro" id="IPR036388">
    <property type="entry name" value="WH-like_DNA-bd_sf"/>
</dbReference>
<dbReference type="Gene3D" id="1.10.10.10">
    <property type="entry name" value="Winged helix-like DNA-binding domain superfamily/Winged helix DNA-binding domain"/>
    <property type="match status" value="1"/>
</dbReference>
<dbReference type="PRINTS" id="PR00598">
    <property type="entry name" value="HTHMARR"/>
</dbReference>
<dbReference type="InterPro" id="IPR036390">
    <property type="entry name" value="WH_DNA-bd_sf"/>
</dbReference>
<feature type="domain" description="HTH marR-type" evidence="1">
    <location>
        <begin position="1"/>
        <end position="124"/>
    </location>
</feature>
<accession>A0A6J6CG58</accession>
<dbReference type="PROSITE" id="PS50995">
    <property type="entry name" value="HTH_MARR_2"/>
    <property type="match status" value="1"/>
</dbReference>
<gene>
    <name evidence="2" type="ORF">UFOPK1493_01012</name>
</gene>
<evidence type="ECO:0000259" key="1">
    <source>
        <dbReference type="PROSITE" id="PS50995"/>
    </source>
</evidence>
<dbReference type="InterPro" id="IPR000835">
    <property type="entry name" value="HTH_MarR-typ"/>
</dbReference>
<dbReference type="PANTHER" id="PTHR33164">
    <property type="entry name" value="TRANSCRIPTIONAL REGULATOR, MARR FAMILY"/>
    <property type="match status" value="1"/>
</dbReference>
<dbReference type="Pfam" id="PF01047">
    <property type="entry name" value="MarR"/>
    <property type="match status" value="1"/>
</dbReference>
<dbReference type="AlphaFoldDB" id="A0A6J6CG58"/>